<name>A0A1A9Z142_GLOPL</name>
<keyword evidence="5" id="KW-0547">Nucleotide-binding</keyword>
<dbReference type="PROSITE" id="PS00211">
    <property type="entry name" value="ABC_TRANSPORTER_1"/>
    <property type="match status" value="1"/>
</dbReference>
<dbReference type="InterPro" id="IPR039421">
    <property type="entry name" value="Type_1_exporter"/>
</dbReference>
<dbReference type="GO" id="GO:0016887">
    <property type="term" value="F:ATP hydrolysis activity"/>
    <property type="evidence" value="ECO:0007669"/>
    <property type="project" value="InterPro"/>
</dbReference>
<evidence type="ECO:0000256" key="9">
    <source>
        <dbReference type="ARBA" id="ARBA00022989"/>
    </source>
</evidence>
<evidence type="ECO:0000256" key="8">
    <source>
        <dbReference type="ARBA" id="ARBA00022967"/>
    </source>
</evidence>
<reference evidence="15" key="1">
    <citation type="submission" date="2014-03" db="EMBL/GenBank/DDBJ databases">
        <authorList>
            <person name="Aksoy S."/>
            <person name="Warren W."/>
            <person name="Wilson R.K."/>
        </authorList>
    </citation>
    <scope>NUCLEOTIDE SEQUENCE [LARGE SCALE GENOMIC DNA]</scope>
    <source>
        <strain evidence="15">IAEA</strain>
    </source>
</reference>
<feature type="transmembrane region" description="Helical" evidence="11">
    <location>
        <begin position="49"/>
        <end position="74"/>
    </location>
</feature>
<evidence type="ECO:0000256" key="3">
    <source>
        <dbReference type="ARBA" id="ARBA00022448"/>
    </source>
</evidence>
<evidence type="ECO:0000256" key="5">
    <source>
        <dbReference type="ARBA" id="ARBA00022741"/>
    </source>
</evidence>
<dbReference type="SUPFAM" id="SSF90123">
    <property type="entry name" value="ABC transporter transmembrane region"/>
    <property type="match status" value="1"/>
</dbReference>
<feature type="domain" description="ABC transporter" evidence="12">
    <location>
        <begin position="147"/>
        <end position="383"/>
    </location>
</feature>
<keyword evidence="15" id="KW-1185">Reference proteome</keyword>
<keyword evidence="7" id="KW-0571">Peptide transport</keyword>
<keyword evidence="6" id="KW-0067">ATP-binding</keyword>
<dbReference type="PANTHER" id="PTHR43394:SF1">
    <property type="entry name" value="ATP-BINDING CASSETTE SUB-FAMILY B MEMBER 10, MITOCHONDRIAL"/>
    <property type="match status" value="1"/>
</dbReference>
<dbReference type="PROSITE" id="PS50893">
    <property type="entry name" value="ABC_TRANSPORTER_2"/>
    <property type="match status" value="1"/>
</dbReference>
<dbReference type="InterPro" id="IPR036640">
    <property type="entry name" value="ABC1_TM_sf"/>
</dbReference>
<proteinExistence type="inferred from homology"/>
<dbReference type="Gene3D" id="1.20.1560.10">
    <property type="entry name" value="ABC transporter type 1, transmembrane domain"/>
    <property type="match status" value="1"/>
</dbReference>
<dbReference type="STRING" id="7398.A0A1A9Z142"/>
<dbReference type="FunFam" id="3.40.50.300:FF:000140">
    <property type="entry name" value="Lipid A export ATP-binding/permease protein MsbA"/>
    <property type="match status" value="1"/>
</dbReference>
<dbReference type="InterPro" id="IPR017871">
    <property type="entry name" value="ABC_transporter-like_CS"/>
</dbReference>
<comment type="subcellular location">
    <subcellularLocation>
        <location evidence="1">Endomembrane system</location>
        <topology evidence="1">Multi-pass membrane protein</topology>
    </subcellularLocation>
</comment>
<dbReference type="InterPro" id="IPR011527">
    <property type="entry name" value="ABC1_TM_dom"/>
</dbReference>
<dbReference type="SUPFAM" id="SSF52540">
    <property type="entry name" value="P-loop containing nucleoside triphosphate hydrolases"/>
    <property type="match status" value="1"/>
</dbReference>
<dbReference type="InterPro" id="IPR003439">
    <property type="entry name" value="ABC_transporter-like_ATP-bd"/>
</dbReference>
<dbReference type="GO" id="GO:0012505">
    <property type="term" value="C:endomembrane system"/>
    <property type="evidence" value="ECO:0007669"/>
    <property type="project" value="UniProtKB-SubCell"/>
</dbReference>
<evidence type="ECO:0000256" key="6">
    <source>
        <dbReference type="ARBA" id="ARBA00022840"/>
    </source>
</evidence>
<evidence type="ECO:0000256" key="1">
    <source>
        <dbReference type="ARBA" id="ARBA00004127"/>
    </source>
</evidence>
<dbReference type="SMART" id="SM00382">
    <property type="entry name" value="AAA"/>
    <property type="match status" value="1"/>
</dbReference>
<evidence type="ECO:0000259" key="13">
    <source>
        <dbReference type="PROSITE" id="PS50929"/>
    </source>
</evidence>
<dbReference type="Pfam" id="PF00664">
    <property type="entry name" value="ABC_membrane"/>
    <property type="match status" value="1"/>
</dbReference>
<evidence type="ECO:0008006" key="16">
    <source>
        <dbReference type="Google" id="ProtNLM"/>
    </source>
</evidence>
<dbReference type="PANTHER" id="PTHR43394">
    <property type="entry name" value="ATP-DEPENDENT PERMEASE MDL1, MITOCHONDRIAL"/>
    <property type="match status" value="1"/>
</dbReference>
<dbReference type="GO" id="GO:0005524">
    <property type="term" value="F:ATP binding"/>
    <property type="evidence" value="ECO:0007669"/>
    <property type="project" value="UniProtKB-KW"/>
</dbReference>
<dbReference type="PROSITE" id="PS50929">
    <property type="entry name" value="ABC_TM1F"/>
    <property type="match status" value="1"/>
</dbReference>
<evidence type="ECO:0000256" key="4">
    <source>
        <dbReference type="ARBA" id="ARBA00022692"/>
    </source>
</evidence>
<evidence type="ECO:0000313" key="14">
    <source>
        <dbReference type="EnsemblMetazoa" id="GPAI000686-PA"/>
    </source>
</evidence>
<dbReference type="GO" id="GO:0015421">
    <property type="term" value="F:ABC-type oligopeptide transporter activity"/>
    <property type="evidence" value="ECO:0007669"/>
    <property type="project" value="TreeGrafter"/>
</dbReference>
<keyword evidence="10 11" id="KW-0472">Membrane</keyword>
<accession>A0A1A9Z142</accession>
<dbReference type="Gene3D" id="3.40.50.300">
    <property type="entry name" value="P-loop containing nucleotide triphosphate hydrolases"/>
    <property type="match status" value="1"/>
</dbReference>
<evidence type="ECO:0000256" key="7">
    <source>
        <dbReference type="ARBA" id="ARBA00022856"/>
    </source>
</evidence>
<sequence>MQNNMGMVTSTAEQMLKGHKEIRIFGGQKKESERFNYFSNFMRQQSMKIVVSSAALDVIIQFIASLALASILYMSSLPKVMESLTAGTITVIFSSMIALMRPLKSLTNVNSNFQKGMVACQTLFSILDIQKEQDYGFLKIKRARGEINFKNVTFTYPGKNQPSLKNINIKISAGCTIALLGSSGSGKSTLINLLTRFYDVNQGAILLDNVDVKKYKLDNLRKQMALVSQNVYLFNDTIANNIAYAKKDIYSKQEIEQAASMAYAMNFIIKMKNGLNTVIGENGTLLSGGQRQRIAIARALLRDCPILILDEATSALDIESEIAIQKALNKLKKNRTSLIIAHRISTIKKSDVILLVENGKIIEHGNHNELMERQGMYAHMHHLQLGE</sequence>
<dbReference type="Pfam" id="PF00005">
    <property type="entry name" value="ABC_tran"/>
    <property type="match status" value="1"/>
</dbReference>
<keyword evidence="4 11" id="KW-0812">Transmembrane</keyword>
<evidence type="ECO:0000313" key="15">
    <source>
        <dbReference type="Proteomes" id="UP000092445"/>
    </source>
</evidence>
<dbReference type="InterPro" id="IPR003593">
    <property type="entry name" value="AAA+_ATPase"/>
</dbReference>
<evidence type="ECO:0000256" key="11">
    <source>
        <dbReference type="SAM" id="Phobius"/>
    </source>
</evidence>
<evidence type="ECO:0000256" key="10">
    <source>
        <dbReference type="ARBA" id="ARBA00023136"/>
    </source>
</evidence>
<dbReference type="VEuPathDB" id="VectorBase:GPAI000686"/>
<dbReference type="GO" id="GO:0016020">
    <property type="term" value="C:membrane"/>
    <property type="evidence" value="ECO:0007669"/>
    <property type="project" value="InterPro"/>
</dbReference>
<keyword evidence="9 11" id="KW-1133">Transmembrane helix</keyword>
<comment type="similarity">
    <text evidence="2">Belongs to the ABC transporter superfamily. ABCB family. MHC peptide exporter (TC 3.A.1.209) subfamily.</text>
</comment>
<reference evidence="14" key="2">
    <citation type="submission" date="2020-05" db="UniProtKB">
        <authorList>
            <consortium name="EnsemblMetazoa"/>
        </authorList>
    </citation>
    <scope>IDENTIFICATION</scope>
    <source>
        <strain evidence="14">IAEA</strain>
    </source>
</reference>
<feature type="domain" description="ABC transmembrane type-1" evidence="13">
    <location>
        <begin position="1"/>
        <end position="115"/>
    </location>
</feature>
<dbReference type="EnsemblMetazoa" id="GPAI000686-RA">
    <property type="protein sequence ID" value="GPAI000686-PA"/>
    <property type="gene ID" value="GPAI000686"/>
</dbReference>
<organism evidence="14 15">
    <name type="scientific">Glossina pallidipes</name>
    <name type="common">Tsetse fly</name>
    <dbReference type="NCBI Taxonomy" id="7398"/>
    <lineage>
        <taxon>Eukaryota</taxon>
        <taxon>Metazoa</taxon>
        <taxon>Ecdysozoa</taxon>
        <taxon>Arthropoda</taxon>
        <taxon>Hexapoda</taxon>
        <taxon>Insecta</taxon>
        <taxon>Pterygota</taxon>
        <taxon>Neoptera</taxon>
        <taxon>Endopterygota</taxon>
        <taxon>Diptera</taxon>
        <taxon>Brachycera</taxon>
        <taxon>Muscomorpha</taxon>
        <taxon>Hippoboscoidea</taxon>
        <taxon>Glossinidae</taxon>
        <taxon>Glossina</taxon>
    </lineage>
</organism>
<keyword evidence="7" id="KW-0653">Protein transport</keyword>
<evidence type="ECO:0000259" key="12">
    <source>
        <dbReference type="PROSITE" id="PS50893"/>
    </source>
</evidence>
<keyword evidence="8" id="KW-1278">Translocase</keyword>
<dbReference type="InterPro" id="IPR027417">
    <property type="entry name" value="P-loop_NTPase"/>
</dbReference>
<evidence type="ECO:0000256" key="2">
    <source>
        <dbReference type="ARBA" id="ARBA00006493"/>
    </source>
</evidence>
<protein>
    <recommendedName>
        <fullName evidence="16">ABC transporter domain-containing protein</fullName>
    </recommendedName>
</protein>
<keyword evidence="3" id="KW-0813">Transport</keyword>
<dbReference type="AlphaFoldDB" id="A0A1A9Z142"/>
<dbReference type="Proteomes" id="UP000092445">
    <property type="component" value="Unassembled WGS sequence"/>
</dbReference>